<evidence type="ECO:0000256" key="2">
    <source>
        <dbReference type="SAM" id="Phobius"/>
    </source>
</evidence>
<dbReference type="GO" id="GO:0016747">
    <property type="term" value="F:acyltransferase activity, transferring groups other than amino-acyl groups"/>
    <property type="evidence" value="ECO:0007669"/>
    <property type="project" value="InterPro"/>
</dbReference>
<evidence type="ECO:0000256" key="1">
    <source>
        <dbReference type="SAM" id="MobiDB-lite"/>
    </source>
</evidence>
<dbReference type="PANTHER" id="PTHR23028:SF53">
    <property type="entry name" value="ACYL_TRANSF_3 DOMAIN-CONTAINING PROTEIN"/>
    <property type="match status" value="1"/>
</dbReference>
<accession>A0A2P7QEF8</accession>
<feature type="region of interest" description="Disordered" evidence="1">
    <location>
        <begin position="1"/>
        <end position="22"/>
    </location>
</feature>
<dbReference type="RefSeq" id="WP_106516032.1">
    <property type="nucleotide sequence ID" value="NZ_PXYI01000014.1"/>
</dbReference>
<dbReference type="GO" id="GO:0016020">
    <property type="term" value="C:membrane"/>
    <property type="evidence" value="ECO:0007669"/>
    <property type="project" value="TreeGrafter"/>
</dbReference>
<feature type="transmembrane region" description="Helical" evidence="2">
    <location>
        <begin position="164"/>
        <end position="186"/>
    </location>
</feature>
<keyword evidence="2" id="KW-0812">Transmembrane</keyword>
<feature type="transmembrane region" description="Helical" evidence="2">
    <location>
        <begin position="60"/>
        <end position="83"/>
    </location>
</feature>
<evidence type="ECO:0000259" key="3">
    <source>
        <dbReference type="Pfam" id="PF01757"/>
    </source>
</evidence>
<dbReference type="PANTHER" id="PTHR23028">
    <property type="entry name" value="ACETYLTRANSFERASE"/>
    <property type="match status" value="1"/>
</dbReference>
<protein>
    <recommendedName>
        <fullName evidence="3">Acyltransferase 3 domain-containing protein</fullName>
    </recommendedName>
</protein>
<dbReference type="Pfam" id="PF01757">
    <property type="entry name" value="Acyl_transf_3"/>
    <property type="match status" value="1"/>
</dbReference>
<dbReference type="Proteomes" id="UP000241167">
    <property type="component" value="Unassembled WGS sequence"/>
</dbReference>
<dbReference type="InterPro" id="IPR002656">
    <property type="entry name" value="Acyl_transf_3_dom"/>
</dbReference>
<keyword evidence="2" id="KW-1133">Transmembrane helix</keyword>
<feature type="transmembrane region" description="Helical" evidence="2">
    <location>
        <begin position="259"/>
        <end position="282"/>
    </location>
</feature>
<reference evidence="4 5" key="1">
    <citation type="submission" date="2018-03" db="EMBL/GenBank/DDBJ databases">
        <title>The draft genome of Sphingosinicella sp. GL-C-18.</title>
        <authorList>
            <person name="Liu L."/>
            <person name="Li L."/>
            <person name="Liang L."/>
            <person name="Zhang X."/>
            <person name="Wang T."/>
        </authorList>
    </citation>
    <scope>NUCLEOTIDE SEQUENCE [LARGE SCALE GENOMIC DNA]</scope>
    <source>
        <strain evidence="4 5">GL-C-18</strain>
    </source>
</reference>
<sequence>MNAKRFFGAGPSAGTAPDRGGEPVAGEHLATIDILRGIAAMSVCLYHLTRRNLMTFNDPVASWLFAWGAAGVDIFFVISGFIIPYTMMSSSYRLADFGPFFGRRFVRLVPPSWVQIASILLLFVVVRAAYGSGPAWLGELTTSRLLHNLAYTVPFTDEAWINPVFWTLAVEFQFYILVGLAFPWVFAGKREFLATCLLLIVLRHVPFIGGLLFLKHSTLFLIGGAALLHRRKVLTNRDYALLLAGLTFATAVQPGPLQAGFGCATALIISFVPLRSALGAFFGRISYSLYLTHSLTAGLTATVLIRIIPPSGAGAKLLIIGVAVLMAILTSWMFYRIVERPFIGLAKRSFPRPREKPQGSVEIAI</sequence>
<gene>
    <name evidence="4" type="ORF">C7I55_26280</name>
</gene>
<evidence type="ECO:0000313" key="5">
    <source>
        <dbReference type="Proteomes" id="UP000241167"/>
    </source>
</evidence>
<feature type="transmembrane region" description="Helical" evidence="2">
    <location>
        <begin position="192"/>
        <end position="214"/>
    </location>
</feature>
<dbReference type="OrthoDB" id="9796461at2"/>
<proteinExistence type="predicted"/>
<dbReference type="EMBL" id="PXYI01000014">
    <property type="protein sequence ID" value="PSJ36358.1"/>
    <property type="molecule type" value="Genomic_DNA"/>
</dbReference>
<feature type="transmembrane region" description="Helical" evidence="2">
    <location>
        <begin position="112"/>
        <end position="130"/>
    </location>
</feature>
<organism evidence="4 5">
    <name type="scientific">Allosphingosinicella deserti</name>
    <dbReference type="NCBI Taxonomy" id="2116704"/>
    <lineage>
        <taxon>Bacteria</taxon>
        <taxon>Pseudomonadati</taxon>
        <taxon>Pseudomonadota</taxon>
        <taxon>Alphaproteobacteria</taxon>
        <taxon>Sphingomonadales</taxon>
        <taxon>Sphingomonadaceae</taxon>
        <taxon>Allosphingosinicella</taxon>
    </lineage>
</organism>
<feature type="transmembrane region" description="Helical" evidence="2">
    <location>
        <begin position="289"/>
        <end position="308"/>
    </location>
</feature>
<keyword evidence="5" id="KW-1185">Reference proteome</keyword>
<dbReference type="GO" id="GO:0000271">
    <property type="term" value="P:polysaccharide biosynthetic process"/>
    <property type="evidence" value="ECO:0007669"/>
    <property type="project" value="TreeGrafter"/>
</dbReference>
<feature type="transmembrane region" description="Helical" evidence="2">
    <location>
        <begin position="314"/>
        <end position="338"/>
    </location>
</feature>
<comment type="caution">
    <text evidence="4">The sequence shown here is derived from an EMBL/GenBank/DDBJ whole genome shotgun (WGS) entry which is preliminary data.</text>
</comment>
<dbReference type="InterPro" id="IPR050879">
    <property type="entry name" value="Acyltransferase_3"/>
</dbReference>
<evidence type="ECO:0000313" key="4">
    <source>
        <dbReference type="EMBL" id="PSJ36358.1"/>
    </source>
</evidence>
<keyword evidence="2" id="KW-0472">Membrane</keyword>
<name>A0A2P7QEF8_9SPHN</name>
<dbReference type="AlphaFoldDB" id="A0A2P7QEF8"/>
<feature type="domain" description="Acyltransferase 3" evidence="3">
    <location>
        <begin position="31"/>
        <end position="336"/>
    </location>
</feature>